<sequence length="446" mass="50053">MKKRTFLKTTSAIMAGSVFTPMIACKESKPGLKNWAKNLTYSTNNIHHPTSLEEVQTLVAKLPSLKGLGSRHSFNTIADSKHQLVSLKNMKKVVSLDKTGRKVTVEAGSRYGDICEYLERQGFALHNMASLPHISIAGAGATATHGSGVNNQALSSGISAVEIVKADGEVVNLSREKNGEQFYGAVVGVGALGVVTKVTLDLFPTYKMQQIVYRNIPMSSLENDFDTIMSSGYSVSLFTDWRNKNINEVWIKSRTDATESVSGNEYYGGTLADRHLHPVESQSAESCTEQMGIEGAWYERLPHFKMEFTPSSGEELQAEYFVPMEYGYKAVMAVESLNEKISPHLYISEVRTIAEDNHWMSPAYKKPCVSIHFTFKPQWEAVQKILPLIEQVLDPYFVRPHWGKLFTMAPFVLHSRIEKLTQFRELAQDFDPDGKFRNDFLRKNVF</sequence>
<dbReference type="Gene3D" id="1.10.45.10">
    <property type="entry name" value="Vanillyl-alcohol Oxidase, Chain A, domain 4"/>
    <property type="match status" value="1"/>
</dbReference>
<proteinExistence type="predicted"/>
<dbReference type="InterPro" id="IPR016169">
    <property type="entry name" value="FAD-bd_PCMH_sub2"/>
</dbReference>
<reference evidence="4" key="1">
    <citation type="submission" date="2023-06" db="EMBL/GenBank/DDBJ databases">
        <title>Genomic of Agaribacillus aureum.</title>
        <authorList>
            <person name="Wang G."/>
        </authorList>
    </citation>
    <scope>NUCLEOTIDE SEQUENCE</scope>
    <source>
        <strain evidence="4">BMA12</strain>
    </source>
</reference>
<feature type="domain" description="FAD-binding PCMH-type" evidence="3">
    <location>
        <begin position="39"/>
        <end position="205"/>
    </location>
</feature>
<evidence type="ECO:0000256" key="1">
    <source>
        <dbReference type="ARBA" id="ARBA00022827"/>
    </source>
</evidence>
<dbReference type="PIRSF" id="PIRSF000136">
    <property type="entry name" value="LGO_GLO"/>
    <property type="match status" value="1"/>
</dbReference>
<dbReference type="InterPro" id="IPR016167">
    <property type="entry name" value="FAD-bd_PCMH_sub1"/>
</dbReference>
<dbReference type="InterPro" id="IPR016166">
    <property type="entry name" value="FAD-bd_PCMH"/>
</dbReference>
<dbReference type="RefSeq" id="WP_346758759.1">
    <property type="nucleotide sequence ID" value="NZ_JAUJEB010000003.1"/>
</dbReference>
<keyword evidence="2" id="KW-0560">Oxidoreductase</keyword>
<evidence type="ECO:0000259" key="3">
    <source>
        <dbReference type="PROSITE" id="PS51387"/>
    </source>
</evidence>
<dbReference type="Proteomes" id="UP001172083">
    <property type="component" value="Unassembled WGS sequence"/>
</dbReference>
<dbReference type="SUPFAM" id="SSF56176">
    <property type="entry name" value="FAD-binding/transporter-associated domain-like"/>
    <property type="match status" value="1"/>
</dbReference>
<evidence type="ECO:0000313" key="5">
    <source>
        <dbReference type="Proteomes" id="UP001172083"/>
    </source>
</evidence>
<dbReference type="Gene3D" id="3.30.70.2520">
    <property type="match status" value="1"/>
</dbReference>
<dbReference type="PROSITE" id="PS51387">
    <property type="entry name" value="FAD_PCMH"/>
    <property type="match status" value="1"/>
</dbReference>
<dbReference type="InterPro" id="IPR036318">
    <property type="entry name" value="FAD-bd_PCMH-like_sf"/>
</dbReference>
<gene>
    <name evidence="4" type="ORF">QQ020_15215</name>
</gene>
<dbReference type="InterPro" id="IPR006094">
    <property type="entry name" value="Oxid_FAD_bind_N"/>
</dbReference>
<organism evidence="4 5">
    <name type="scientific">Agaribacillus aureus</name>
    <dbReference type="NCBI Taxonomy" id="3051825"/>
    <lineage>
        <taxon>Bacteria</taxon>
        <taxon>Pseudomonadati</taxon>
        <taxon>Bacteroidota</taxon>
        <taxon>Cytophagia</taxon>
        <taxon>Cytophagales</taxon>
        <taxon>Splendidivirgaceae</taxon>
        <taxon>Agaribacillus</taxon>
    </lineage>
</organism>
<dbReference type="Pfam" id="PF01565">
    <property type="entry name" value="FAD_binding_4"/>
    <property type="match status" value="1"/>
</dbReference>
<keyword evidence="1" id="KW-0274">FAD</keyword>
<keyword evidence="1" id="KW-0285">Flavoprotein</keyword>
<accession>A0ABT8L6P0</accession>
<dbReference type="PANTHER" id="PTHR43762">
    <property type="entry name" value="L-GULONOLACTONE OXIDASE"/>
    <property type="match status" value="1"/>
</dbReference>
<dbReference type="EMBL" id="JAUJEB010000003">
    <property type="protein sequence ID" value="MDN5213419.1"/>
    <property type="molecule type" value="Genomic_DNA"/>
</dbReference>
<dbReference type="PANTHER" id="PTHR43762:SF1">
    <property type="entry name" value="D-ARABINONO-1,4-LACTONE OXIDASE"/>
    <property type="match status" value="1"/>
</dbReference>
<protein>
    <submittedName>
        <fullName evidence="4">FAD-binding protein</fullName>
    </submittedName>
</protein>
<dbReference type="Gene3D" id="3.30.70.2530">
    <property type="match status" value="1"/>
</dbReference>
<comment type="caution">
    <text evidence="4">The sequence shown here is derived from an EMBL/GenBank/DDBJ whole genome shotgun (WGS) entry which is preliminary data.</text>
</comment>
<dbReference type="Gene3D" id="3.30.465.10">
    <property type="match status" value="1"/>
</dbReference>
<name>A0ABT8L6P0_9BACT</name>
<evidence type="ECO:0000313" key="4">
    <source>
        <dbReference type="EMBL" id="MDN5213419.1"/>
    </source>
</evidence>
<dbReference type="Pfam" id="PF04030">
    <property type="entry name" value="ALO"/>
    <property type="match status" value="1"/>
</dbReference>
<keyword evidence="5" id="KW-1185">Reference proteome</keyword>
<evidence type="ECO:0000256" key="2">
    <source>
        <dbReference type="ARBA" id="ARBA00023002"/>
    </source>
</evidence>
<dbReference type="InterPro" id="IPR007173">
    <property type="entry name" value="ALO_C"/>
</dbReference>
<dbReference type="InterPro" id="IPR010031">
    <property type="entry name" value="FAD_lactone_oxidase-like"/>
</dbReference>
<dbReference type="InterPro" id="IPR016171">
    <property type="entry name" value="Vanillyl_alc_oxidase_C-sub2"/>
</dbReference>
<dbReference type="Gene3D" id="3.30.43.10">
    <property type="entry name" value="Uridine Diphospho-n-acetylenolpyruvylglucosamine Reductase, domain 2"/>
    <property type="match status" value="1"/>
</dbReference>